<comment type="caution">
    <text evidence="3">The sequence shown here is derived from an EMBL/GenBank/DDBJ whole genome shotgun (WGS) entry which is preliminary data.</text>
</comment>
<feature type="chain" id="PRO_5013041429" evidence="1">
    <location>
        <begin position="16"/>
        <end position="160"/>
    </location>
</feature>
<name>A0A1L9NSA2_9RHOB</name>
<dbReference type="Proteomes" id="UP000184514">
    <property type="component" value="Unassembled WGS sequence"/>
</dbReference>
<proteinExistence type="predicted"/>
<organism evidence="3 4">
    <name type="scientific">Planktotalea frisia</name>
    <dbReference type="NCBI Taxonomy" id="696762"/>
    <lineage>
        <taxon>Bacteria</taxon>
        <taxon>Pseudomonadati</taxon>
        <taxon>Pseudomonadota</taxon>
        <taxon>Alphaproteobacteria</taxon>
        <taxon>Rhodobacterales</taxon>
        <taxon>Paracoccaceae</taxon>
        <taxon>Planktotalea</taxon>
    </lineage>
</organism>
<gene>
    <name evidence="3" type="ORF">PFRI_36670</name>
</gene>
<dbReference type="Gene3D" id="3.40.33.10">
    <property type="entry name" value="CAP"/>
    <property type="match status" value="1"/>
</dbReference>
<dbReference type="InterPro" id="IPR014044">
    <property type="entry name" value="CAP_dom"/>
</dbReference>
<dbReference type="PANTHER" id="PTHR31157">
    <property type="entry name" value="SCP DOMAIN-CONTAINING PROTEIN"/>
    <property type="match status" value="1"/>
</dbReference>
<dbReference type="OrthoDB" id="9811255at2"/>
<keyword evidence="4" id="KW-1185">Reference proteome</keyword>
<feature type="signal peptide" evidence="1">
    <location>
        <begin position="1"/>
        <end position="15"/>
    </location>
</feature>
<evidence type="ECO:0000256" key="1">
    <source>
        <dbReference type="SAM" id="SignalP"/>
    </source>
</evidence>
<sequence>MRVILLGLCVLAVSAACVRSGANVTPRGKAAVAQPTVGLSANIAPEVNAFRLANGQPALAADARLARAAQAHADSMNANGFFSHTGQDGSSVGDRVKREGYGFCFVAQNIAQGQKGALEALEGWQKSEGHRKNLLSKNATQLAMAQSGDYWVMVLGKPGC</sequence>
<dbReference type="CDD" id="cd05379">
    <property type="entry name" value="CAP_bacterial"/>
    <property type="match status" value="1"/>
</dbReference>
<dbReference type="Pfam" id="PF00188">
    <property type="entry name" value="CAP"/>
    <property type="match status" value="1"/>
</dbReference>
<evidence type="ECO:0000313" key="3">
    <source>
        <dbReference type="EMBL" id="OJI92072.1"/>
    </source>
</evidence>
<dbReference type="SUPFAM" id="SSF55797">
    <property type="entry name" value="PR-1-like"/>
    <property type="match status" value="1"/>
</dbReference>
<dbReference type="AlphaFoldDB" id="A0A1L9NSA2"/>
<protein>
    <submittedName>
        <fullName evidence="3">Cysteine-rich secretory protein family protein</fullName>
    </submittedName>
</protein>
<dbReference type="PANTHER" id="PTHR31157:SF1">
    <property type="entry name" value="SCP DOMAIN-CONTAINING PROTEIN"/>
    <property type="match status" value="1"/>
</dbReference>
<dbReference type="InterPro" id="IPR035940">
    <property type="entry name" value="CAP_sf"/>
</dbReference>
<reference evidence="3 4" key="1">
    <citation type="submission" date="2016-10" db="EMBL/GenBank/DDBJ databases">
        <title>Genome sequence of Planktotalea frisia SH6-1.</title>
        <authorList>
            <person name="Poehlein A."/>
            <person name="Bakenhus I."/>
            <person name="Voget S."/>
            <person name="Brinkhoff T."/>
            <person name="Simon M."/>
        </authorList>
    </citation>
    <scope>NUCLEOTIDE SEQUENCE [LARGE SCALE GENOMIC DNA]</scope>
    <source>
        <strain evidence="3 4">SH6-1</strain>
    </source>
</reference>
<dbReference type="STRING" id="696762.PFRI_36670"/>
<feature type="domain" description="SCP" evidence="2">
    <location>
        <begin position="47"/>
        <end position="147"/>
    </location>
</feature>
<dbReference type="RefSeq" id="WP_084649759.1">
    <property type="nucleotide sequence ID" value="NZ_MLCB01000201.1"/>
</dbReference>
<accession>A0A1L9NSA2</accession>
<evidence type="ECO:0000259" key="2">
    <source>
        <dbReference type="Pfam" id="PF00188"/>
    </source>
</evidence>
<dbReference type="PROSITE" id="PS51257">
    <property type="entry name" value="PROKAR_LIPOPROTEIN"/>
    <property type="match status" value="1"/>
</dbReference>
<keyword evidence="1" id="KW-0732">Signal</keyword>
<evidence type="ECO:0000313" key="4">
    <source>
        <dbReference type="Proteomes" id="UP000184514"/>
    </source>
</evidence>
<dbReference type="EMBL" id="MLCB01000201">
    <property type="protein sequence ID" value="OJI92072.1"/>
    <property type="molecule type" value="Genomic_DNA"/>
</dbReference>